<reference evidence="3 4" key="1">
    <citation type="journal article" date="2015" name="Nature">
        <title>rRNA introns, odd ribosomes, and small enigmatic genomes across a large radiation of phyla.</title>
        <authorList>
            <person name="Brown C.T."/>
            <person name="Hug L.A."/>
            <person name="Thomas B.C."/>
            <person name="Sharon I."/>
            <person name="Castelle C.J."/>
            <person name="Singh A."/>
            <person name="Wilkins M.J."/>
            <person name="Williams K.H."/>
            <person name="Banfield J.F."/>
        </authorList>
    </citation>
    <scope>NUCLEOTIDE SEQUENCE [LARGE SCALE GENOMIC DNA]</scope>
</reference>
<dbReference type="Proteomes" id="UP000034894">
    <property type="component" value="Unassembled WGS sequence"/>
</dbReference>
<sequence>MKIIISNYDEIKNPYYGGGGAMSNHKIGKYLAEKNEVMIICGAFKGCRNGVVEGVFYKHIGIKRFGPILGQIFFSLLLPVFALIENYDLWVENFVPPHSTNFIPIFTNKPVVGVSSLLHAKEFSQKYGIPFYLIENLGLKFYKNILVLSNEYAKKVQKINKKAKIVEIPRGVDDAYFEIKGNENNYILYLARIDIFQKGLDLLLKAWKKVVYRYPHIKLVIAGNTTFAEERKFKQIVDQLSLDKNVKYIGLVKGEKKRTLLSNSLCVISPSRFESFGNSSLETLAAGKCLIVFDIPGYCWIPENVSVKIKSVNFNLLAVAIERVISNKELRIKYGKLARNFAENYRWKKIFKLYEAYFLNVN</sequence>
<evidence type="ECO:0000256" key="1">
    <source>
        <dbReference type="ARBA" id="ARBA00022679"/>
    </source>
</evidence>
<feature type="domain" description="Glycosyl transferase family 1" evidence="2">
    <location>
        <begin position="182"/>
        <end position="340"/>
    </location>
</feature>
<name>A0A0G1DKF5_9BACT</name>
<dbReference type="InterPro" id="IPR001296">
    <property type="entry name" value="Glyco_trans_1"/>
</dbReference>
<dbReference type="PANTHER" id="PTHR46401">
    <property type="entry name" value="GLYCOSYLTRANSFERASE WBBK-RELATED"/>
    <property type="match status" value="1"/>
</dbReference>
<dbReference type="EMBL" id="LCFP01000003">
    <property type="protein sequence ID" value="KKS98114.1"/>
    <property type="molecule type" value="Genomic_DNA"/>
</dbReference>
<accession>A0A0G1DKF5</accession>
<evidence type="ECO:0000313" key="3">
    <source>
        <dbReference type="EMBL" id="KKS98114.1"/>
    </source>
</evidence>
<evidence type="ECO:0000259" key="2">
    <source>
        <dbReference type="Pfam" id="PF00534"/>
    </source>
</evidence>
<dbReference type="Pfam" id="PF00534">
    <property type="entry name" value="Glycos_transf_1"/>
    <property type="match status" value="1"/>
</dbReference>
<dbReference type="PANTHER" id="PTHR46401:SF2">
    <property type="entry name" value="GLYCOSYLTRANSFERASE WBBK-RELATED"/>
    <property type="match status" value="1"/>
</dbReference>
<dbReference type="CDD" id="cd03801">
    <property type="entry name" value="GT4_PimA-like"/>
    <property type="match status" value="1"/>
</dbReference>
<organism evidence="3 4">
    <name type="scientific">Candidatus Gottesmanbacteria bacterium GW2011_GWA2_43_14</name>
    <dbReference type="NCBI Taxonomy" id="1618443"/>
    <lineage>
        <taxon>Bacteria</taxon>
        <taxon>Candidatus Gottesmaniibacteriota</taxon>
    </lineage>
</organism>
<dbReference type="STRING" id="1618443.UV73_C0003G0056"/>
<dbReference type="GO" id="GO:0016757">
    <property type="term" value="F:glycosyltransferase activity"/>
    <property type="evidence" value="ECO:0007669"/>
    <property type="project" value="InterPro"/>
</dbReference>
<dbReference type="Gene3D" id="3.40.50.2000">
    <property type="entry name" value="Glycogen Phosphorylase B"/>
    <property type="match status" value="2"/>
</dbReference>
<dbReference type="GO" id="GO:0009103">
    <property type="term" value="P:lipopolysaccharide biosynthetic process"/>
    <property type="evidence" value="ECO:0007669"/>
    <property type="project" value="TreeGrafter"/>
</dbReference>
<gene>
    <name evidence="3" type="ORF">UV73_C0003G0056</name>
</gene>
<protein>
    <submittedName>
        <fullName evidence="3">Glycosyl transferase family protein</fullName>
    </submittedName>
</protein>
<dbReference type="SUPFAM" id="SSF53756">
    <property type="entry name" value="UDP-Glycosyltransferase/glycogen phosphorylase"/>
    <property type="match status" value="1"/>
</dbReference>
<proteinExistence type="predicted"/>
<keyword evidence="1 3" id="KW-0808">Transferase</keyword>
<dbReference type="AlphaFoldDB" id="A0A0G1DKF5"/>
<comment type="caution">
    <text evidence="3">The sequence shown here is derived from an EMBL/GenBank/DDBJ whole genome shotgun (WGS) entry which is preliminary data.</text>
</comment>
<evidence type="ECO:0000313" key="4">
    <source>
        <dbReference type="Proteomes" id="UP000034894"/>
    </source>
</evidence>